<dbReference type="InterPro" id="IPR012550">
    <property type="entry name" value="DUF1706"/>
</dbReference>
<protein>
    <submittedName>
        <fullName evidence="1">Uncharacterized conserved protein</fullName>
    </submittedName>
</protein>
<evidence type="ECO:0000313" key="1">
    <source>
        <dbReference type="EMBL" id="VFS60314.1"/>
    </source>
</evidence>
<dbReference type="EMBL" id="CAADJE010000016">
    <property type="protein sequence ID" value="VFS60314.1"/>
    <property type="molecule type" value="Genomic_DNA"/>
</dbReference>
<proteinExistence type="predicted"/>
<dbReference type="AlphaFoldDB" id="A0A485AH30"/>
<evidence type="ECO:0000313" key="2">
    <source>
        <dbReference type="Proteomes" id="UP000345637"/>
    </source>
</evidence>
<name>A0A485AH30_RAOPL</name>
<gene>
    <name evidence="1" type="ORF">NCTC12998_01277</name>
</gene>
<dbReference type="Pfam" id="PF08020">
    <property type="entry name" value="DUF1706"/>
    <property type="match status" value="1"/>
</dbReference>
<accession>A0A485AH30</accession>
<dbReference type="PANTHER" id="PTHR40658">
    <property type="match status" value="1"/>
</dbReference>
<organism evidence="1 2">
    <name type="scientific">Raoultella planticola</name>
    <name type="common">Klebsiella planticola</name>
    <dbReference type="NCBI Taxonomy" id="575"/>
    <lineage>
        <taxon>Bacteria</taxon>
        <taxon>Pseudomonadati</taxon>
        <taxon>Pseudomonadota</taxon>
        <taxon>Gammaproteobacteria</taxon>
        <taxon>Enterobacterales</taxon>
        <taxon>Enterobacteriaceae</taxon>
        <taxon>Klebsiella/Raoultella group</taxon>
        <taxon>Raoultella</taxon>
    </lineage>
</organism>
<reference evidence="1 2" key="1">
    <citation type="submission" date="2019-03" db="EMBL/GenBank/DDBJ databases">
        <authorList>
            <consortium name="Pathogen Informatics"/>
        </authorList>
    </citation>
    <scope>NUCLEOTIDE SEQUENCE [LARGE SCALE GENOMIC DNA]</scope>
    <source>
        <strain evidence="1 2">NCTC12998</strain>
    </source>
</reference>
<sequence>MSVPQTQAQLLQAINKNYDKLAGYLTHVPPEMTVQKTLPGHAQSTEMSVRDLVCYLLGWNELVLKWLARDEAQQPIDFPETGFQWNQLGLLAQKFYLDYPAQDYPALLDSLHQAKRRLIACIEAQDNDSLYGRPWYGKWTLGRMISLNTSSPYANASAPPAQVGEGTKCRLEIVAPSAQQTTPVFAGVTQKPFCTGS</sequence>
<dbReference type="PANTHER" id="PTHR40658:SF3">
    <property type="entry name" value="CLBS_DFSB FAMILY FOUR-HELIX BUNDLE PROTEIN"/>
    <property type="match status" value="1"/>
</dbReference>
<dbReference type="SUPFAM" id="SSF109854">
    <property type="entry name" value="DinB/YfiT-like putative metalloenzymes"/>
    <property type="match status" value="1"/>
</dbReference>
<dbReference type="InterPro" id="IPR034660">
    <property type="entry name" value="DinB/YfiT-like"/>
</dbReference>
<dbReference type="Proteomes" id="UP000345637">
    <property type="component" value="Unassembled WGS sequence"/>
</dbReference>
<dbReference type="Gene3D" id="1.20.120.450">
    <property type="entry name" value="dinb family like domain"/>
    <property type="match status" value="1"/>
</dbReference>